<dbReference type="EMBL" id="JAPQKL010000004">
    <property type="protein sequence ID" value="KAJ5135119.1"/>
    <property type="molecule type" value="Genomic_DNA"/>
</dbReference>
<dbReference type="AlphaFoldDB" id="A0A9W9L3Z2"/>
<dbReference type="GeneID" id="81404311"/>
<comment type="caution">
    <text evidence="1">The sequence shown here is derived from an EMBL/GenBank/DDBJ whole genome shotgun (WGS) entry which is preliminary data.</text>
</comment>
<reference evidence="1" key="2">
    <citation type="journal article" date="2023" name="IMA Fungus">
        <title>Comparative genomic study of the Penicillium genus elucidates a diverse pangenome and 15 lateral gene transfer events.</title>
        <authorList>
            <person name="Petersen C."/>
            <person name="Sorensen T."/>
            <person name="Nielsen M.R."/>
            <person name="Sondergaard T.E."/>
            <person name="Sorensen J.L."/>
            <person name="Fitzpatrick D.A."/>
            <person name="Frisvad J.C."/>
            <person name="Nielsen K.L."/>
        </authorList>
    </citation>
    <scope>NUCLEOTIDE SEQUENCE</scope>
    <source>
        <strain evidence="1">IBT 22155</strain>
    </source>
</reference>
<name>A0A9W9L3Z2_9EURO</name>
<proteinExistence type="predicted"/>
<evidence type="ECO:0000313" key="2">
    <source>
        <dbReference type="Proteomes" id="UP001149079"/>
    </source>
</evidence>
<organism evidence="1 2">
    <name type="scientific">Penicillium bovifimosum</name>
    <dbReference type="NCBI Taxonomy" id="126998"/>
    <lineage>
        <taxon>Eukaryota</taxon>
        <taxon>Fungi</taxon>
        <taxon>Dikarya</taxon>
        <taxon>Ascomycota</taxon>
        <taxon>Pezizomycotina</taxon>
        <taxon>Eurotiomycetes</taxon>
        <taxon>Eurotiomycetidae</taxon>
        <taxon>Eurotiales</taxon>
        <taxon>Aspergillaceae</taxon>
        <taxon>Penicillium</taxon>
    </lineage>
</organism>
<dbReference type="RefSeq" id="XP_056522091.1">
    <property type="nucleotide sequence ID" value="XM_056665141.1"/>
</dbReference>
<protein>
    <submittedName>
        <fullName evidence="1">Uncharacterized protein</fullName>
    </submittedName>
</protein>
<dbReference type="Proteomes" id="UP001149079">
    <property type="component" value="Unassembled WGS sequence"/>
</dbReference>
<dbReference type="OrthoDB" id="4540853at2759"/>
<gene>
    <name evidence="1" type="ORF">N7515_004397</name>
</gene>
<evidence type="ECO:0000313" key="1">
    <source>
        <dbReference type="EMBL" id="KAJ5135119.1"/>
    </source>
</evidence>
<reference evidence="1" key="1">
    <citation type="submission" date="2022-11" db="EMBL/GenBank/DDBJ databases">
        <authorList>
            <person name="Petersen C."/>
        </authorList>
    </citation>
    <scope>NUCLEOTIDE SEQUENCE</scope>
    <source>
        <strain evidence="1">IBT 22155</strain>
    </source>
</reference>
<sequence>MLLENIWTDRGPVNGAFGTVEHETPLPLLVRFDPFSGRGIRSGSPAVPILRVTREFLVGNQQWHYRGQGCQSVLNISDRAHSAGLHYVALSRVRILSGTLLEDTNPLGLRHPC</sequence>
<keyword evidence="2" id="KW-1185">Reference proteome</keyword>
<accession>A0A9W9L3Z2</accession>